<dbReference type="PANTHER" id="PTHR32294">
    <property type="entry name" value="DNA POLYMERASE III SUBUNIT ALPHA"/>
    <property type="match status" value="1"/>
</dbReference>
<dbReference type="HAMAP" id="MF_00356">
    <property type="entry name" value="DNApol_PolC"/>
    <property type="match status" value="1"/>
</dbReference>
<evidence type="ECO:0000256" key="6">
    <source>
        <dbReference type="ARBA" id="ARBA00049244"/>
    </source>
</evidence>
<dbReference type="GO" id="GO:0006261">
    <property type="term" value="P:DNA-templated DNA replication"/>
    <property type="evidence" value="ECO:0007669"/>
    <property type="project" value="UniProtKB-UniRule"/>
</dbReference>
<dbReference type="GO" id="GO:0003677">
    <property type="term" value="F:DNA binding"/>
    <property type="evidence" value="ECO:0007669"/>
    <property type="project" value="UniProtKB-UniRule"/>
</dbReference>
<feature type="region of interest" description="Disordered" evidence="8">
    <location>
        <begin position="58"/>
        <end position="120"/>
    </location>
</feature>
<protein>
    <recommendedName>
        <fullName evidence="7">DNA polymerase III PolC-type</fullName>
        <shortName evidence="7">PolIII</shortName>
        <ecNumber evidence="7">2.7.7.7</ecNumber>
    </recommendedName>
</protein>
<dbReference type="Pfam" id="PF07733">
    <property type="entry name" value="DNA_pol3_alpha"/>
    <property type="match status" value="2"/>
</dbReference>
<dbReference type="InterPro" id="IPR003141">
    <property type="entry name" value="Pol/His_phosphatase_N"/>
</dbReference>
<dbReference type="Pfam" id="PF14579">
    <property type="entry name" value="HHH_6"/>
    <property type="match status" value="1"/>
</dbReference>
<dbReference type="Proteomes" id="UP000591941">
    <property type="component" value="Unassembled WGS sequence"/>
</dbReference>
<dbReference type="Pfam" id="PF02811">
    <property type="entry name" value="PHP"/>
    <property type="match status" value="1"/>
</dbReference>
<dbReference type="PANTHER" id="PTHR32294:SF5">
    <property type="entry name" value="DNA POLYMERASE III POLC-TYPE"/>
    <property type="match status" value="1"/>
</dbReference>
<comment type="catalytic activity">
    <reaction evidence="6 7">
        <text>DNA(n) + a 2'-deoxyribonucleoside 5'-triphosphate = DNA(n+1) + diphosphate</text>
        <dbReference type="Rhea" id="RHEA:22508"/>
        <dbReference type="Rhea" id="RHEA-COMP:17339"/>
        <dbReference type="Rhea" id="RHEA-COMP:17340"/>
        <dbReference type="ChEBI" id="CHEBI:33019"/>
        <dbReference type="ChEBI" id="CHEBI:61560"/>
        <dbReference type="ChEBI" id="CHEBI:173112"/>
        <dbReference type="EC" id="2.7.7.7"/>
    </reaction>
</comment>
<keyword evidence="7" id="KW-0963">Cytoplasm</keyword>
<dbReference type="Pfam" id="PF17657">
    <property type="entry name" value="DNA_pol3_finger"/>
    <property type="match status" value="1"/>
</dbReference>
<dbReference type="InterPro" id="IPR006308">
    <property type="entry name" value="Pol_III_a_PolC-type_gram_pos"/>
</dbReference>
<keyword evidence="2 7" id="KW-0548">Nucleotidyltransferase</keyword>
<evidence type="ECO:0000256" key="7">
    <source>
        <dbReference type="HAMAP-Rule" id="MF_00356"/>
    </source>
</evidence>
<dbReference type="InterPro" id="IPR016195">
    <property type="entry name" value="Pol/histidinol_Pase-like"/>
</dbReference>
<accession>A0A841QX09</accession>
<keyword evidence="5 7" id="KW-0239">DNA-directed DNA polymerase</keyword>
<dbReference type="InterPro" id="IPR004013">
    <property type="entry name" value="PHP_dom"/>
</dbReference>
<comment type="caution">
    <text evidence="10">The sequence shown here is derived from an EMBL/GenBank/DDBJ whole genome shotgun (WGS) entry which is preliminary data.</text>
</comment>
<keyword evidence="7" id="KW-0378">Hydrolase</keyword>
<dbReference type="Gene3D" id="3.20.20.140">
    <property type="entry name" value="Metal-dependent hydrolases"/>
    <property type="match status" value="1"/>
</dbReference>
<dbReference type="InterPro" id="IPR029460">
    <property type="entry name" value="DNAPol_HHH"/>
</dbReference>
<organism evidence="10 11">
    <name type="scientific">Negativicoccus succinicivorans</name>
    <dbReference type="NCBI Taxonomy" id="620903"/>
    <lineage>
        <taxon>Bacteria</taxon>
        <taxon>Bacillati</taxon>
        <taxon>Bacillota</taxon>
        <taxon>Negativicutes</taxon>
        <taxon>Veillonellales</taxon>
        <taxon>Veillonellaceae</taxon>
        <taxon>Negativicoccus</taxon>
    </lineage>
</organism>
<dbReference type="NCBIfam" id="NF001688">
    <property type="entry name" value="PRK00448.1"/>
    <property type="match status" value="1"/>
</dbReference>
<evidence type="ECO:0000313" key="11">
    <source>
        <dbReference type="Proteomes" id="UP000591941"/>
    </source>
</evidence>
<dbReference type="SUPFAM" id="SSF160975">
    <property type="entry name" value="AF1531-like"/>
    <property type="match status" value="1"/>
</dbReference>
<dbReference type="GO" id="GO:0005737">
    <property type="term" value="C:cytoplasm"/>
    <property type="evidence" value="ECO:0007669"/>
    <property type="project" value="UniProtKB-SubCell"/>
</dbReference>
<evidence type="ECO:0000256" key="2">
    <source>
        <dbReference type="ARBA" id="ARBA00022695"/>
    </source>
</evidence>
<comment type="function">
    <text evidence="7">Required for replicative DNA synthesis. This DNA polymerase also exhibits 3' to 5' exonuclease activity.</text>
</comment>
<dbReference type="CDD" id="cd07435">
    <property type="entry name" value="PHP_PolIIIA_POLC"/>
    <property type="match status" value="1"/>
</dbReference>
<dbReference type="InterPro" id="IPR012340">
    <property type="entry name" value="NA-bd_OB-fold"/>
</dbReference>
<dbReference type="AlphaFoldDB" id="A0A841QX09"/>
<evidence type="ECO:0000256" key="1">
    <source>
        <dbReference type="ARBA" id="ARBA00022679"/>
    </source>
</evidence>
<dbReference type="RefSeq" id="WP_260399099.1">
    <property type="nucleotide sequence ID" value="NZ_CAURBC010000003.1"/>
</dbReference>
<evidence type="ECO:0000259" key="9">
    <source>
        <dbReference type="SMART" id="SM00481"/>
    </source>
</evidence>
<dbReference type="Gene3D" id="1.10.150.700">
    <property type="entry name" value="PolC, middle finger domain"/>
    <property type="match status" value="1"/>
</dbReference>
<dbReference type="EC" id="2.7.7.7" evidence="7"/>
<dbReference type="Gene3D" id="3.30.1900.20">
    <property type="match status" value="2"/>
</dbReference>
<dbReference type="GO" id="GO:0003887">
    <property type="term" value="F:DNA-directed DNA polymerase activity"/>
    <property type="evidence" value="ECO:0007669"/>
    <property type="project" value="UniProtKB-UniRule"/>
</dbReference>
<reference evidence="10 11" key="1">
    <citation type="submission" date="2020-08" db="EMBL/GenBank/DDBJ databases">
        <title>Genomic Encyclopedia of Type Strains, Phase IV (KMG-IV): sequencing the most valuable type-strain genomes for metagenomic binning, comparative biology and taxonomic classification.</title>
        <authorList>
            <person name="Goeker M."/>
        </authorList>
    </citation>
    <scope>NUCLEOTIDE SEQUENCE [LARGE SCALE GENOMIC DNA]</scope>
    <source>
        <strain evidence="10 11">DSM 21255</strain>
    </source>
</reference>
<feature type="domain" description="Polymerase/histidinol phosphatase N-terminal" evidence="9">
    <location>
        <begin position="272"/>
        <end position="338"/>
    </location>
</feature>
<evidence type="ECO:0000256" key="4">
    <source>
        <dbReference type="ARBA" id="ARBA00022839"/>
    </source>
</evidence>
<dbReference type="SUPFAM" id="SSF89550">
    <property type="entry name" value="PHP domain-like"/>
    <property type="match status" value="1"/>
</dbReference>
<dbReference type="Gene3D" id="6.10.140.1510">
    <property type="match status" value="1"/>
</dbReference>
<name>A0A841QX09_9FIRM</name>
<evidence type="ECO:0000256" key="5">
    <source>
        <dbReference type="ARBA" id="ARBA00022932"/>
    </source>
</evidence>
<dbReference type="GeneID" id="93485401"/>
<dbReference type="EMBL" id="JACHHI010000001">
    <property type="protein sequence ID" value="MBB6477094.1"/>
    <property type="molecule type" value="Genomic_DNA"/>
</dbReference>
<dbReference type="InterPro" id="IPR004805">
    <property type="entry name" value="DnaE2/DnaE/PolC"/>
</dbReference>
<dbReference type="Gene3D" id="1.10.150.870">
    <property type="match status" value="1"/>
</dbReference>
<proteinExistence type="inferred from homology"/>
<keyword evidence="4 7" id="KW-0269">Exonuclease</keyword>
<dbReference type="InterPro" id="IPR044923">
    <property type="entry name" value="PolC_middle_finger_sf"/>
</dbReference>
<comment type="similarity">
    <text evidence="7">Belongs to the DNA polymerase type-C family. PolC subfamily.</text>
</comment>
<keyword evidence="7" id="KW-0540">Nuclease</keyword>
<evidence type="ECO:0000256" key="3">
    <source>
        <dbReference type="ARBA" id="ARBA00022705"/>
    </source>
</evidence>
<keyword evidence="3 7" id="KW-0235">DNA replication</keyword>
<keyword evidence="1 7" id="KW-0808">Transferase</keyword>
<dbReference type="InterPro" id="IPR011708">
    <property type="entry name" value="DNA_pol3_alpha_NTPase_dom"/>
</dbReference>
<dbReference type="NCBIfam" id="TIGR01405">
    <property type="entry name" value="polC_Gram_pos"/>
    <property type="match status" value="1"/>
</dbReference>
<dbReference type="Gene3D" id="2.40.50.140">
    <property type="entry name" value="Nucleic acid-binding proteins"/>
    <property type="match status" value="1"/>
</dbReference>
<gene>
    <name evidence="7" type="primary">polC</name>
    <name evidence="10" type="ORF">HNR45_000116</name>
</gene>
<comment type="subcellular location">
    <subcellularLocation>
        <location evidence="7">Cytoplasm</location>
    </subcellularLocation>
</comment>
<dbReference type="GO" id="GO:0008408">
    <property type="term" value="F:3'-5' exonuclease activity"/>
    <property type="evidence" value="ECO:0007669"/>
    <property type="project" value="UniProtKB-UniRule"/>
</dbReference>
<keyword evidence="11" id="KW-1185">Reference proteome</keyword>
<feature type="compositionally biased region" description="Polar residues" evidence="8">
    <location>
        <begin position="80"/>
        <end position="96"/>
    </location>
</feature>
<dbReference type="CDD" id="cd04484">
    <property type="entry name" value="polC_OBF"/>
    <property type="match status" value="1"/>
</dbReference>
<dbReference type="SMART" id="SM00481">
    <property type="entry name" value="POLIIIAc"/>
    <property type="match status" value="1"/>
</dbReference>
<dbReference type="InterPro" id="IPR040982">
    <property type="entry name" value="DNA_pol3_finger"/>
</dbReference>
<sequence>MRKYKFVPRKPVKFKELIVDIKGKTWEITKTADFTPQKINEFVPPAVTLKVDGETVTRTVLPDPTDENSAAPSDKGKQASFGQGNGVSQEGMTSEPASIEAATPEPETKGTDAAPSVSTTDVSSSWQNLLYDDRFLQARAQAKTGGDPELLIGKRKIKATPLAMREIHEEMAAVIVEGDVVSAEVRELRTGRKLLKLKMADDTNGLAAQYFFEKGEDTSCLEKNLCRGKRVRARGEVRQDKYSGGLVMQLSNLMLVPTGTYSHEDNHPTPRVELHLHTKMSTDALIDVDRLLTTVKEWNHPAVAITDHGVVQSFPIVQALAAEKGVKVIYGMEGYLIEDIPADITRDQQKYTHIILLAKNRVGLQNLYRLVSLSHLRYFKKRPLIPRAILDENREGLIVGSACVAGELFRAVLDDLPRSEQLRIASYYDYLEIQPIGDNRFLLQDDRYPNIKTDRDLQKLNEVIVSLGEELNLPVCATCDSHYLFDEDKIYREILLSKWGKSGEPEQLPDLYLRTTEEMLEEFSYLGETKAFEVVVSNTRGVSELVEDFAPLPADGKLYSPQISGSDTELERMCYAKAKRLYGDPLPAIVEERLKSELEAIIGNGFGVLYYIAHKLVAHSLGDGYLVGSRGSVGSSFVATMADITEVNPLPPHYLCPQCQYNEFITDGSVGGGFDLADKACPKCGAALHKDGHNIPFAVFLGFEGDKVPDIDLNFSGDYQPQAHKYTEELFGRDNVFRAGTISGIQDRTAFGYVKKYAEQRQLVTNDIYAESLLTGITKVKNTTGQHPGGIMVCPRDMDILAFTPIQHPANKKESGIITTHFDYHSIEGRMVKLDILGHDDPTVIRILEDLTGIKPSEIPFDDPATISLFSSTEALGLTPEQLNGDTVGTLGIPEYGTQFVRQMLEDTHPQNFSELVRISGFSHGTDVWLNNAKDLITAGEVKLEDAISTRDDVMNYLIQHGVAPKIAFNVMENVRKGRGLEKKNKQGQPVSKNEEALRKEKIPEWFINSCKKISYLFPRAHAVAYVMMAFRIAWFKIYHPLAFYAAYFTVRARGSFDGKAILPGLASQEKMWKYIQAKGRDASAVEKDSATNIEVAMEMAQRGFRFKPIDLARSHVRDFVVEDGMLLPPLSCVPGLGETVAEEIVAARENGPFTSKEDLRKRGKVSHTIVETLTEMGALEGMPDEEQLNLFG</sequence>
<evidence type="ECO:0000256" key="8">
    <source>
        <dbReference type="SAM" id="MobiDB-lite"/>
    </source>
</evidence>
<evidence type="ECO:0000313" key="10">
    <source>
        <dbReference type="EMBL" id="MBB6477094.1"/>
    </source>
</evidence>